<evidence type="ECO:0008006" key="4">
    <source>
        <dbReference type="Google" id="ProtNLM"/>
    </source>
</evidence>
<feature type="compositionally biased region" description="Acidic residues" evidence="1">
    <location>
        <begin position="84"/>
        <end position="97"/>
    </location>
</feature>
<protein>
    <recommendedName>
        <fullName evidence="4">F-box domain-containing protein</fullName>
    </recommendedName>
</protein>
<reference evidence="2" key="2">
    <citation type="journal article" date="2022" name="Microb. Genom.">
        <title>A chromosome-scale genome assembly of the tomato pathogen Cladosporium fulvum reveals a compartmentalized genome architecture and the presence of a dispensable chromosome.</title>
        <authorList>
            <person name="Zaccaron A.Z."/>
            <person name="Chen L.H."/>
            <person name="Samaras A."/>
            <person name="Stergiopoulos I."/>
        </authorList>
    </citation>
    <scope>NUCLEOTIDE SEQUENCE</scope>
    <source>
        <strain evidence="2">Race5_Kim</strain>
    </source>
</reference>
<feature type="region of interest" description="Disordered" evidence="1">
    <location>
        <begin position="60"/>
        <end position="118"/>
    </location>
</feature>
<organism evidence="2 3">
    <name type="scientific">Passalora fulva</name>
    <name type="common">Tomato leaf mold</name>
    <name type="synonym">Cladosporium fulvum</name>
    <dbReference type="NCBI Taxonomy" id="5499"/>
    <lineage>
        <taxon>Eukaryota</taxon>
        <taxon>Fungi</taxon>
        <taxon>Dikarya</taxon>
        <taxon>Ascomycota</taxon>
        <taxon>Pezizomycotina</taxon>
        <taxon>Dothideomycetes</taxon>
        <taxon>Dothideomycetidae</taxon>
        <taxon>Mycosphaerellales</taxon>
        <taxon>Mycosphaerellaceae</taxon>
        <taxon>Fulvia</taxon>
    </lineage>
</organism>
<accession>A0A9Q8LHX7</accession>
<sequence length="445" mass="49734">MTQDFIIAPFAPTNRSRAYLTRNGQNTSSQQKRKPTARDAAKLARQKILATSASSRINIGRVGKAKIKAKRAKARKPMRKAGPGEDEEQDSSEDATMNDDGAHEKSAEPAANSTYRAERELSAPEKVFGIFELCEIIVSNLPTHDLFRTRGVNQTVKAAINDSKVCKEKLFLTPTSAPPVTWLWTVGEDVYHSVPYAPSSAFPGDWIGDSDQASPYDVQQPRHLNSMVLRRGQVEPVRHPFQHWPRFSLKIPSFDTADTAVFDEMFLTQSPVQSATFSYSTIPRIRATDNTRPKVTLDIPGGIRLKHIREAVEAFGHANNTLYDTRLAFHERDATFSSEATFEEMEVHGELICSVIHAHREREHAVRGGEQDKETFGLGKMVLEDTEPAEVVQDPMDMTDMRESLPEVAGWSSSDPAYAFRHARSRAYTIHGSGIKEPITSERQL</sequence>
<evidence type="ECO:0000313" key="2">
    <source>
        <dbReference type="EMBL" id="UJO16943.1"/>
    </source>
</evidence>
<keyword evidence="3" id="KW-1185">Reference proteome</keyword>
<dbReference type="EMBL" id="CP090166">
    <property type="protein sequence ID" value="UJO16943.1"/>
    <property type="molecule type" value="Genomic_DNA"/>
</dbReference>
<name>A0A9Q8LHX7_PASFU</name>
<feature type="compositionally biased region" description="Basic residues" evidence="1">
    <location>
        <begin position="63"/>
        <end position="79"/>
    </location>
</feature>
<feature type="region of interest" description="Disordered" evidence="1">
    <location>
        <begin position="16"/>
        <end position="44"/>
    </location>
</feature>
<dbReference type="KEGG" id="ffu:CLAFUR5_03907"/>
<dbReference type="RefSeq" id="XP_047761309.1">
    <property type="nucleotide sequence ID" value="XM_047903055.1"/>
</dbReference>
<dbReference type="AlphaFoldDB" id="A0A9Q8LHX7"/>
<proteinExistence type="predicted"/>
<dbReference type="Proteomes" id="UP000756132">
    <property type="component" value="Chromosome 4"/>
</dbReference>
<reference evidence="2" key="1">
    <citation type="submission" date="2021-12" db="EMBL/GenBank/DDBJ databases">
        <authorList>
            <person name="Zaccaron A."/>
            <person name="Stergiopoulos I."/>
        </authorList>
    </citation>
    <scope>NUCLEOTIDE SEQUENCE</scope>
    <source>
        <strain evidence="2">Race5_Kim</strain>
    </source>
</reference>
<evidence type="ECO:0000313" key="3">
    <source>
        <dbReference type="Proteomes" id="UP000756132"/>
    </source>
</evidence>
<evidence type="ECO:0000256" key="1">
    <source>
        <dbReference type="SAM" id="MobiDB-lite"/>
    </source>
</evidence>
<gene>
    <name evidence="2" type="ORF">CLAFUR5_03907</name>
</gene>
<dbReference type="GeneID" id="71983785"/>